<dbReference type="RefSeq" id="XP_003174673.1">
    <property type="nucleotide sequence ID" value="XM_003174625.1"/>
</dbReference>
<evidence type="ECO:0000313" key="1">
    <source>
        <dbReference type="EMBL" id="EFQ99190.1"/>
    </source>
</evidence>
<proteinExistence type="predicted"/>
<dbReference type="AlphaFoldDB" id="E4UQA9"/>
<dbReference type="OMA" id="RTIDSTC"/>
<dbReference type="EMBL" id="DS989823">
    <property type="protein sequence ID" value="EFQ99190.1"/>
    <property type="molecule type" value="Genomic_DNA"/>
</dbReference>
<dbReference type="GeneID" id="10029973"/>
<dbReference type="eggNOG" id="ENOG502RR2W">
    <property type="taxonomic scope" value="Eukaryota"/>
</dbReference>
<dbReference type="OrthoDB" id="4206328at2759"/>
<name>E4UQA9_ARTGP</name>
<accession>E4UQA9</accession>
<dbReference type="InParanoid" id="E4UQA9"/>
<evidence type="ECO:0008006" key="3">
    <source>
        <dbReference type="Google" id="ProtNLM"/>
    </source>
</evidence>
<dbReference type="VEuPathDB" id="FungiDB:MGYG_02204"/>
<dbReference type="Proteomes" id="UP000002669">
    <property type="component" value="Unassembled WGS sequence"/>
</dbReference>
<gene>
    <name evidence="1" type="ORF">MGYG_02204</name>
</gene>
<protein>
    <recommendedName>
        <fullName evidence="3">F-box domain-containing protein</fullName>
    </recommendedName>
</protein>
<organism evidence="2">
    <name type="scientific">Arthroderma gypseum (strain ATCC MYA-4604 / CBS 118893)</name>
    <name type="common">Microsporum gypseum</name>
    <dbReference type="NCBI Taxonomy" id="535722"/>
    <lineage>
        <taxon>Eukaryota</taxon>
        <taxon>Fungi</taxon>
        <taxon>Dikarya</taxon>
        <taxon>Ascomycota</taxon>
        <taxon>Pezizomycotina</taxon>
        <taxon>Eurotiomycetes</taxon>
        <taxon>Eurotiomycetidae</taxon>
        <taxon>Onygenales</taxon>
        <taxon>Arthrodermataceae</taxon>
        <taxon>Nannizzia</taxon>
    </lineage>
</organism>
<sequence length="652" mass="72886">MDYYRPCNLCGMMIDSKCSGVEMWKALFQLIKLKDISGGPSPLISPSTMSRRAVYVTHSACWSIVTMVIGTKLVEPKWIDNFCYVLRDIGPILPAMQFPDCPEVPDNADCADSELVEEGDLRGISSTFCGVYLPPEIIQTIYQHLNYQDLCHMRRLTGIEPNIRTWFSVGRKYLAYRPQFLAEGSRQEISNKIERLLWNVHHCAESIPSICNYSVVWDNVEALLQQMGQSFSSIEADPPIRYIPPLSPWPNISIEHTINLYSLCQISLNFCYVLDRRYLCGFKIGHGTVGYTGELTITVSLQEFGGLRIVSDKEGILGVQVKNISWQKDWYGSLAGLGDLMFDQIEWAVGSPAKLIASFDTFKIHKISIFNDTNPSQYQSQSWKHRLPPENLTPVFLTNHRLFDCTLPLSPVGRKLDTADAIAAFVDAKTEALTAFSLKFGNIEVQIGDPFHSAAKLSFYVNSQANEKFTGIACAASDKPTALAVKDNWGDLRRVSVVGVLQPAPEKQYKSTNNFIPTIQYQITTIKIGPIGPISVFVSSARFIGVSQITIYREPETTSLCGIKVLHENGFSDMLGQDNEVAQVCTPQGKLIYIRVFYDIIYGVNYLVKGLRFGFPSYTFDVGSLEGDMVEDIGPSTVTLLILALWPQLLVS</sequence>
<keyword evidence="2" id="KW-1185">Reference proteome</keyword>
<dbReference type="HOGENOM" id="CLU_025629_0_0_1"/>
<reference evidence="2" key="1">
    <citation type="journal article" date="2012" name="MBio">
        <title>Comparative genome analysis of Trichophyton rubrum and related dermatophytes reveals candidate genes involved in infection.</title>
        <authorList>
            <person name="Martinez D.A."/>
            <person name="Oliver B.G."/>
            <person name="Graeser Y."/>
            <person name="Goldberg J.M."/>
            <person name="Li W."/>
            <person name="Martinez-Rossi N.M."/>
            <person name="Monod M."/>
            <person name="Shelest E."/>
            <person name="Barton R.C."/>
            <person name="Birch E."/>
            <person name="Brakhage A.A."/>
            <person name="Chen Z."/>
            <person name="Gurr S.J."/>
            <person name="Heiman D."/>
            <person name="Heitman J."/>
            <person name="Kosti I."/>
            <person name="Rossi A."/>
            <person name="Saif S."/>
            <person name="Samalova M."/>
            <person name="Saunders C.W."/>
            <person name="Shea T."/>
            <person name="Summerbell R.C."/>
            <person name="Xu J."/>
            <person name="Young S."/>
            <person name="Zeng Q."/>
            <person name="Birren B.W."/>
            <person name="Cuomo C.A."/>
            <person name="White T.C."/>
        </authorList>
    </citation>
    <scope>NUCLEOTIDE SEQUENCE [LARGE SCALE GENOMIC DNA]</scope>
    <source>
        <strain evidence="2">ATCC MYA-4604 / CBS 118893</strain>
    </source>
</reference>
<evidence type="ECO:0000313" key="2">
    <source>
        <dbReference type="Proteomes" id="UP000002669"/>
    </source>
</evidence>